<sequence length="124" mass="14329">MDYKVPTHAEIDDYFSTNPVSEWHLLNVYMNTKLESSPLLTASELFRSFCRSLTFIEKNENYSYPKYVTEYAKKLRMAMKTMRDQVSKSKALDEITNAIIGNVKETVMNDDEIGISKNGKIDPM</sequence>
<dbReference type="EMBL" id="CAJVPP010006178">
    <property type="protein sequence ID" value="CAG8674931.1"/>
    <property type="molecule type" value="Genomic_DNA"/>
</dbReference>
<protein>
    <submittedName>
        <fullName evidence="1">5021_t:CDS:1</fullName>
    </submittedName>
</protein>
<dbReference type="Proteomes" id="UP000789375">
    <property type="component" value="Unassembled WGS sequence"/>
</dbReference>
<feature type="non-terminal residue" evidence="1">
    <location>
        <position position="1"/>
    </location>
</feature>
<organism evidence="1 2">
    <name type="scientific">Funneliformis mosseae</name>
    <name type="common">Endomycorrhizal fungus</name>
    <name type="synonym">Glomus mosseae</name>
    <dbReference type="NCBI Taxonomy" id="27381"/>
    <lineage>
        <taxon>Eukaryota</taxon>
        <taxon>Fungi</taxon>
        <taxon>Fungi incertae sedis</taxon>
        <taxon>Mucoromycota</taxon>
        <taxon>Glomeromycotina</taxon>
        <taxon>Glomeromycetes</taxon>
        <taxon>Glomerales</taxon>
        <taxon>Glomeraceae</taxon>
        <taxon>Funneliformis</taxon>
    </lineage>
</organism>
<evidence type="ECO:0000313" key="1">
    <source>
        <dbReference type="EMBL" id="CAG8674931.1"/>
    </source>
</evidence>
<accession>A0A9N9HH13</accession>
<evidence type="ECO:0000313" key="2">
    <source>
        <dbReference type="Proteomes" id="UP000789375"/>
    </source>
</evidence>
<gene>
    <name evidence="1" type="ORF">FMOSSE_LOCUS12597</name>
</gene>
<name>A0A9N9HH13_FUNMO</name>
<reference evidence="1" key="1">
    <citation type="submission" date="2021-06" db="EMBL/GenBank/DDBJ databases">
        <authorList>
            <person name="Kallberg Y."/>
            <person name="Tangrot J."/>
            <person name="Rosling A."/>
        </authorList>
    </citation>
    <scope>NUCLEOTIDE SEQUENCE</scope>
    <source>
        <strain evidence="1">87-6 pot B 2015</strain>
    </source>
</reference>
<proteinExistence type="predicted"/>
<dbReference type="AlphaFoldDB" id="A0A9N9HH13"/>
<keyword evidence="2" id="KW-1185">Reference proteome</keyword>
<comment type="caution">
    <text evidence="1">The sequence shown here is derived from an EMBL/GenBank/DDBJ whole genome shotgun (WGS) entry which is preliminary data.</text>
</comment>